<sequence>MVPLFLSLLEKAHLKEGTSVSNISDSETFLKNIGIESKRESEMWKQFFEKIPHIGKLNIDAIAVTAGPGLEPALWVGINFAKALGAFWNVPVFATNHMEGHITSVLLSPEITSADIRFPLIALLVSGGHTELVLVEDWLSYKLLGQTRDDAVGEAFDKVARILGLTYPGGPKISKLAESARAEKPVSPISFPRPMMQTKDYDFSFSGLKTAVLYHVQKAGDLSEEMKADIAREFEDAAIEVLYKKTERAIEEYGAKTLIIGGGVVANKHLREQFTQLANECADCKLLIPTLPLSTDNAVMIAAAAYLHAVRGEKGNSDIRAKGTLKLAARFA</sequence>
<proteinExistence type="predicted"/>
<feature type="domain" description="Gcp-like" evidence="9">
    <location>
        <begin position="55"/>
        <end position="302"/>
    </location>
</feature>
<evidence type="ECO:0000259" key="9">
    <source>
        <dbReference type="Pfam" id="PF00814"/>
    </source>
</evidence>
<dbReference type="GO" id="GO:0046872">
    <property type="term" value="F:metal ion binding"/>
    <property type="evidence" value="ECO:0007669"/>
    <property type="project" value="UniProtKB-KW"/>
</dbReference>
<keyword evidence="4" id="KW-0819">tRNA processing</keyword>
<comment type="catalytic activity">
    <reaction evidence="8">
        <text>L-threonylcarbamoyladenylate + adenosine(37) in tRNA = N(6)-L-threonylcarbamoyladenosine(37) in tRNA + AMP + H(+)</text>
        <dbReference type="Rhea" id="RHEA:37059"/>
        <dbReference type="Rhea" id="RHEA-COMP:10162"/>
        <dbReference type="Rhea" id="RHEA-COMP:10163"/>
        <dbReference type="ChEBI" id="CHEBI:15378"/>
        <dbReference type="ChEBI" id="CHEBI:73682"/>
        <dbReference type="ChEBI" id="CHEBI:74411"/>
        <dbReference type="ChEBI" id="CHEBI:74418"/>
        <dbReference type="ChEBI" id="CHEBI:456215"/>
        <dbReference type="EC" id="2.3.1.234"/>
    </reaction>
</comment>
<dbReference type="InterPro" id="IPR022450">
    <property type="entry name" value="TsaD"/>
</dbReference>
<accession>A0A1G2M232</accession>
<evidence type="ECO:0000256" key="8">
    <source>
        <dbReference type="ARBA" id="ARBA00048117"/>
    </source>
</evidence>
<dbReference type="GO" id="GO:0002949">
    <property type="term" value="P:tRNA threonylcarbamoyladenosine modification"/>
    <property type="evidence" value="ECO:0007669"/>
    <property type="project" value="InterPro"/>
</dbReference>
<dbReference type="PRINTS" id="PR00789">
    <property type="entry name" value="OSIALOPTASE"/>
</dbReference>
<keyword evidence="5" id="KW-0479">Metal-binding</keyword>
<dbReference type="NCBIfam" id="TIGR00329">
    <property type="entry name" value="gcp_kae1"/>
    <property type="match status" value="1"/>
</dbReference>
<evidence type="ECO:0000256" key="7">
    <source>
        <dbReference type="ARBA" id="ARBA00023315"/>
    </source>
</evidence>
<evidence type="ECO:0000256" key="5">
    <source>
        <dbReference type="ARBA" id="ARBA00022723"/>
    </source>
</evidence>
<dbReference type="InterPro" id="IPR017861">
    <property type="entry name" value="KAE1/TsaD"/>
</dbReference>
<evidence type="ECO:0000256" key="4">
    <source>
        <dbReference type="ARBA" id="ARBA00022694"/>
    </source>
</evidence>
<evidence type="ECO:0000256" key="1">
    <source>
        <dbReference type="ARBA" id="ARBA00012156"/>
    </source>
</evidence>
<dbReference type="EMBL" id="MHRF01000013">
    <property type="protein sequence ID" value="OHA17824.1"/>
    <property type="molecule type" value="Genomic_DNA"/>
</dbReference>
<dbReference type="SUPFAM" id="SSF53067">
    <property type="entry name" value="Actin-like ATPase domain"/>
    <property type="match status" value="2"/>
</dbReference>
<name>A0A1G2M232_9BACT</name>
<dbReference type="InterPro" id="IPR000905">
    <property type="entry name" value="Gcp-like_dom"/>
</dbReference>
<keyword evidence="6" id="KW-0408">Iron</keyword>
<dbReference type="AlphaFoldDB" id="A0A1G2M232"/>
<dbReference type="InterPro" id="IPR017860">
    <property type="entry name" value="Peptidase_M22_CS"/>
</dbReference>
<keyword evidence="7" id="KW-0012">Acyltransferase</keyword>
<dbReference type="PROSITE" id="PS01016">
    <property type="entry name" value="GLYCOPROTEASE"/>
    <property type="match status" value="1"/>
</dbReference>
<dbReference type="GO" id="GO:0061711">
    <property type="term" value="F:tRNA N(6)-L-threonylcarbamoyladenine synthase activity"/>
    <property type="evidence" value="ECO:0007669"/>
    <property type="project" value="UniProtKB-EC"/>
</dbReference>
<dbReference type="FunFam" id="3.30.420.40:FF:000040">
    <property type="entry name" value="tRNA N6-adenosine threonylcarbamoyltransferase"/>
    <property type="match status" value="1"/>
</dbReference>
<keyword evidence="2" id="KW-0963">Cytoplasm</keyword>
<evidence type="ECO:0000313" key="11">
    <source>
        <dbReference type="Proteomes" id="UP000178873"/>
    </source>
</evidence>
<dbReference type="Proteomes" id="UP000178873">
    <property type="component" value="Unassembled WGS sequence"/>
</dbReference>
<comment type="caution">
    <text evidence="10">The sequence shown here is derived from an EMBL/GenBank/DDBJ whole genome shotgun (WGS) entry which is preliminary data.</text>
</comment>
<evidence type="ECO:0000256" key="3">
    <source>
        <dbReference type="ARBA" id="ARBA00022679"/>
    </source>
</evidence>
<keyword evidence="3 10" id="KW-0808">Transferase</keyword>
<dbReference type="STRING" id="1802301.A2664_04365"/>
<evidence type="ECO:0000256" key="2">
    <source>
        <dbReference type="ARBA" id="ARBA00022490"/>
    </source>
</evidence>
<dbReference type="InterPro" id="IPR043129">
    <property type="entry name" value="ATPase_NBD"/>
</dbReference>
<dbReference type="PANTHER" id="PTHR11735:SF6">
    <property type="entry name" value="TRNA N6-ADENOSINE THREONYLCARBAMOYLTRANSFERASE, MITOCHONDRIAL"/>
    <property type="match status" value="1"/>
</dbReference>
<dbReference type="PANTHER" id="PTHR11735">
    <property type="entry name" value="TRNA N6-ADENOSINE THREONYLCARBAMOYLTRANSFERASE"/>
    <property type="match status" value="1"/>
</dbReference>
<evidence type="ECO:0000313" key="10">
    <source>
        <dbReference type="EMBL" id="OHA17824.1"/>
    </source>
</evidence>
<dbReference type="Gene3D" id="3.30.420.40">
    <property type="match status" value="2"/>
</dbReference>
<evidence type="ECO:0000256" key="6">
    <source>
        <dbReference type="ARBA" id="ARBA00023004"/>
    </source>
</evidence>
<dbReference type="EC" id="2.3.1.234" evidence="1"/>
<organism evidence="10 11">
    <name type="scientific">Candidatus Taylorbacteria bacterium RIFCSPHIGHO2_01_FULL_46_22b</name>
    <dbReference type="NCBI Taxonomy" id="1802301"/>
    <lineage>
        <taxon>Bacteria</taxon>
        <taxon>Candidatus Tayloriibacteriota</taxon>
    </lineage>
</organism>
<reference evidence="10 11" key="1">
    <citation type="journal article" date="2016" name="Nat. Commun.">
        <title>Thousands of microbial genomes shed light on interconnected biogeochemical processes in an aquifer system.</title>
        <authorList>
            <person name="Anantharaman K."/>
            <person name="Brown C.T."/>
            <person name="Hug L.A."/>
            <person name="Sharon I."/>
            <person name="Castelle C.J."/>
            <person name="Probst A.J."/>
            <person name="Thomas B.C."/>
            <person name="Singh A."/>
            <person name="Wilkins M.J."/>
            <person name="Karaoz U."/>
            <person name="Brodie E.L."/>
            <person name="Williams K.H."/>
            <person name="Hubbard S.S."/>
            <person name="Banfield J.F."/>
        </authorList>
    </citation>
    <scope>NUCLEOTIDE SEQUENCE [LARGE SCALE GENOMIC DNA]</scope>
</reference>
<gene>
    <name evidence="10" type="ORF">A2664_04365</name>
</gene>
<dbReference type="NCBIfam" id="TIGR03723">
    <property type="entry name" value="T6A_TsaD_YgjD"/>
    <property type="match status" value="1"/>
</dbReference>
<dbReference type="Pfam" id="PF00814">
    <property type="entry name" value="TsaD"/>
    <property type="match status" value="1"/>
</dbReference>
<protein>
    <recommendedName>
        <fullName evidence="1">N(6)-L-threonylcarbamoyladenine synthase</fullName>
        <ecNumber evidence="1">2.3.1.234</ecNumber>
    </recommendedName>
</protein>